<evidence type="ECO:0000313" key="2">
    <source>
        <dbReference type="Proteomes" id="UP001497680"/>
    </source>
</evidence>
<gene>
    <name evidence="1" type="ORF">F4821DRAFT_228023</name>
</gene>
<keyword evidence="2" id="KW-1185">Reference proteome</keyword>
<evidence type="ECO:0000313" key="1">
    <source>
        <dbReference type="EMBL" id="KAI6090854.1"/>
    </source>
</evidence>
<reference evidence="1 2" key="1">
    <citation type="journal article" date="2022" name="New Phytol.">
        <title>Ecological generalism drives hyperdiversity of secondary metabolite gene clusters in xylarialean endophytes.</title>
        <authorList>
            <person name="Franco M.E.E."/>
            <person name="Wisecaver J.H."/>
            <person name="Arnold A.E."/>
            <person name="Ju Y.M."/>
            <person name="Slot J.C."/>
            <person name="Ahrendt S."/>
            <person name="Moore L.P."/>
            <person name="Eastman K.E."/>
            <person name="Scott K."/>
            <person name="Konkel Z."/>
            <person name="Mondo S.J."/>
            <person name="Kuo A."/>
            <person name="Hayes R.D."/>
            <person name="Haridas S."/>
            <person name="Andreopoulos B."/>
            <person name="Riley R."/>
            <person name="LaButti K."/>
            <person name="Pangilinan J."/>
            <person name="Lipzen A."/>
            <person name="Amirebrahimi M."/>
            <person name="Yan J."/>
            <person name="Adam C."/>
            <person name="Keymanesh K."/>
            <person name="Ng V."/>
            <person name="Louie K."/>
            <person name="Northen T."/>
            <person name="Drula E."/>
            <person name="Henrissat B."/>
            <person name="Hsieh H.M."/>
            <person name="Youens-Clark K."/>
            <person name="Lutzoni F."/>
            <person name="Miadlikowska J."/>
            <person name="Eastwood D.C."/>
            <person name="Hamelin R.C."/>
            <person name="Grigoriev I.V."/>
            <person name="U'Ren J.M."/>
        </authorList>
    </citation>
    <scope>NUCLEOTIDE SEQUENCE [LARGE SCALE GENOMIC DNA]</scope>
    <source>
        <strain evidence="1 2">ER1909</strain>
    </source>
</reference>
<name>A0ACC0DE36_9PEZI</name>
<dbReference type="EMBL" id="MU394289">
    <property type="protein sequence ID" value="KAI6090854.1"/>
    <property type="molecule type" value="Genomic_DNA"/>
</dbReference>
<accession>A0ACC0DE36</accession>
<proteinExistence type="predicted"/>
<dbReference type="Proteomes" id="UP001497680">
    <property type="component" value="Unassembled WGS sequence"/>
</dbReference>
<sequence>MLAARDQENLAFSHQNGAALKQQQGQVKRQLQPKTPGGRYANTPLKVPLNDENAAHAAGGAKSILGGRAKGNENALTSKGGKSVNKSNLTTPSGPRSRAVLGDKTTNAKAKGQQTVNAKSAVRGLEKSHLKAPNTTRPKQKHAQGEVHKLEVHAEETYPLSEEEIEYCPPRPKDIPYESDVFPEGALNLDPLKRENLFKGYYDYYFNPVDEHGVPLADRELQEKTRKALEEGDKRIKADIENFEWNIQDELDADKKKAKGLSNLSANAKKPTLPRAPSTLISRKAADALSMNETTKSMERRAARPAIANLPAHRRAASFQLPSFRRQPIAQGQTIPRKTSMEIEANSRTTIGYTKGRSTASILSQGTVNPRPRSTTGFTRTDSTLSSDSDKTITPATYAHKQVSAATEDQEWKERVPFLSIFNPEYEDNEDDFELVSGMPSMDEEEEFELKLVD</sequence>
<organism evidence="1 2">
    <name type="scientific">Hypoxylon rubiginosum</name>
    <dbReference type="NCBI Taxonomy" id="110542"/>
    <lineage>
        <taxon>Eukaryota</taxon>
        <taxon>Fungi</taxon>
        <taxon>Dikarya</taxon>
        <taxon>Ascomycota</taxon>
        <taxon>Pezizomycotina</taxon>
        <taxon>Sordariomycetes</taxon>
        <taxon>Xylariomycetidae</taxon>
        <taxon>Xylariales</taxon>
        <taxon>Hypoxylaceae</taxon>
        <taxon>Hypoxylon</taxon>
    </lineage>
</organism>
<protein>
    <submittedName>
        <fullName evidence="1">Uncharacterized protein</fullName>
    </submittedName>
</protein>
<comment type="caution">
    <text evidence="1">The sequence shown here is derived from an EMBL/GenBank/DDBJ whole genome shotgun (WGS) entry which is preliminary data.</text>
</comment>